<keyword evidence="2" id="KW-1003">Cell membrane</keyword>
<proteinExistence type="predicted"/>
<evidence type="ECO:0000256" key="2">
    <source>
        <dbReference type="ARBA" id="ARBA00022475"/>
    </source>
</evidence>
<dbReference type="PANTHER" id="PTHR30081">
    <property type="entry name" value="PROTEIN-EXPORT MEMBRANE PROTEIN SEC"/>
    <property type="match status" value="1"/>
</dbReference>
<dbReference type="Gene3D" id="3.30.70.3220">
    <property type="match status" value="1"/>
</dbReference>
<organism evidence="10 11">
    <name type="scientific">Arsenicicoccus bolidensis</name>
    <dbReference type="NCBI Taxonomy" id="229480"/>
    <lineage>
        <taxon>Bacteria</taxon>
        <taxon>Bacillati</taxon>
        <taxon>Actinomycetota</taxon>
        <taxon>Actinomycetes</taxon>
        <taxon>Micrococcales</taxon>
        <taxon>Intrasporangiaceae</taxon>
        <taxon>Arsenicicoccus</taxon>
    </lineage>
</organism>
<dbReference type="EMBL" id="JAKRCV010000117">
    <property type="protein sequence ID" value="MCG7323797.1"/>
    <property type="molecule type" value="Genomic_DNA"/>
</dbReference>
<comment type="caution">
    <text evidence="10">The sequence shown here is derived from an EMBL/GenBank/DDBJ whole genome shotgun (WGS) entry which is preliminary data.</text>
</comment>
<evidence type="ECO:0000256" key="8">
    <source>
        <dbReference type="SAM" id="MobiDB-lite"/>
    </source>
</evidence>
<evidence type="ECO:0000313" key="11">
    <source>
        <dbReference type="Proteomes" id="UP001521931"/>
    </source>
</evidence>
<evidence type="ECO:0000256" key="1">
    <source>
        <dbReference type="ARBA" id="ARBA00022448"/>
    </source>
</evidence>
<dbReference type="InterPro" id="IPR022646">
    <property type="entry name" value="SecD/SecF_CS"/>
</dbReference>
<evidence type="ECO:0000259" key="9">
    <source>
        <dbReference type="Pfam" id="PF21760"/>
    </source>
</evidence>
<dbReference type="InterPro" id="IPR006311">
    <property type="entry name" value="TAT_signal"/>
</dbReference>
<accession>A0ABS9Q7F4</accession>
<evidence type="ECO:0000256" key="6">
    <source>
        <dbReference type="ARBA" id="ARBA00023010"/>
    </source>
</evidence>
<feature type="region of interest" description="Disordered" evidence="8">
    <location>
        <begin position="128"/>
        <end position="194"/>
    </location>
</feature>
<keyword evidence="3" id="KW-0812">Transmembrane</keyword>
<gene>
    <name evidence="10" type="ORF">MHL29_18200</name>
</gene>
<evidence type="ECO:0000256" key="4">
    <source>
        <dbReference type="ARBA" id="ARBA00022927"/>
    </source>
</evidence>
<dbReference type="InterPro" id="IPR022813">
    <property type="entry name" value="SecD/SecF_arch_bac"/>
</dbReference>
<dbReference type="Proteomes" id="UP001521931">
    <property type="component" value="Unassembled WGS sequence"/>
</dbReference>
<name>A0ABS9Q7F4_9MICO</name>
<dbReference type="PANTHER" id="PTHR30081:SF1">
    <property type="entry name" value="PROTEIN TRANSLOCASE SUBUNIT SECD"/>
    <property type="match status" value="1"/>
</dbReference>
<keyword evidence="1" id="KW-0813">Transport</keyword>
<sequence>MARNPRTRGARRTLVWFATLLLGLAALLAGVNTWGTAQATPKLGLDLAGGTQVVLAPQVEGGRAIDESTMNQAVDIMQKRVDGSGVAEAEVSTQGGRNIVVSLPKGTPQETVDSLKKSSMMRFRAVLVEGPGTTQPAPTPTATGTATGTATAPATGSASATAKPSAPASVPASAPATATPSAPATATPSGAPAV</sequence>
<keyword evidence="7" id="KW-0472">Membrane</keyword>
<feature type="non-terminal residue" evidence="10">
    <location>
        <position position="194"/>
    </location>
</feature>
<dbReference type="InterPro" id="IPR048631">
    <property type="entry name" value="SecD_1st"/>
</dbReference>
<dbReference type="Pfam" id="PF21760">
    <property type="entry name" value="SecD_1st"/>
    <property type="match status" value="1"/>
</dbReference>
<keyword evidence="11" id="KW-1185">Reference proteome</keyword>
<feature type="domain" description="Protein translocase subunit SecDF P1" evidence="9">
    <location>
        <begin position="70"/>
        <end position="126"/>
    </location>
</feature>
<reference evidence="10 11" key="1">
    <citation type="submission" date="2022-02" db="EMBL/GenBank/DDBJ databases">
        <title>Uncovering new skin microbiome diversity through culturing and metagenomics.</title>
        <authorList>
            <person name="Conlan S."/>
            <person name="Deming C."/>
            <person name="Nisc Comparative Sequencing Program N."/>
            <person name="Segre J.A."/>
        </authorList>
    </citation>
    <scope>NUCLEOTIDE SEQUENCE [LARGE SCALE GENOMIC DNA]</scope>
    <source>
        <strain evidence="10 11">ACRQZ</strain>
    </source>
</reference>
<evidence type="ECO:0000256" key="7">
    <source>
        <dbReference type="ARBA" id="ARBA00023136"/>
    </source>
</evidence>
<dbReference type="PROSITE" id="PS51318">
    <property type="entry name" value="TAT"/>
    <property type="match status" value="1"/>
</dbReference>
<keyword evidence="4" id="KW-0653">Protein transport</keyword>
<evidence type="ECO:0000256" key="3">
    <source>
        <dbReference type="ARBA" id="ARBA00022692"/>
    </source>
</evidence>
<evidence type="ECO:0000313" key="10">
    <source>
        <dbReference type="EMBL" id="MCG7323797.1"/>
    </source>
</evidence>
<feature type="compositionally biased region" description="Low complexity" evidence="8">
    <location>
        <begin position="130"/>
        <end position="194"/>
    </location>
</feature>
<keyword evidence="6" id="KW-0811">Translocation</keyword>
<keyword evidence="5" id="KW-1133">Transmembrane helix</keyword>
<evidence type="ECO:0000256" key="5">
    <source>
        <dbReference type="ARBA" id="ARBA00022989"/>
    </source>
</evidence>
<protein>
    <submittedName>
        <fullName evidence="10">Protein translocase subunit SecD</fullName>
    </submittedName>
</protein>
<dbReference type="Pfam" id="PF07549">
    <property type="entry name" value="Sec_GG"/>
    <property type="match status" value="1"/>
</dbReference>